<dbReference type="AlphaFoldDB" id="A0A645GB19"/>
<evidence type="ECO:0000256" key="2">
    <source>
        <dbReference type="ARBA" id="ARBA00022801"/>
    </source>
</evidence>
<dbReference type="GO" id="GO:0046872">
    <property type="term" value="F:metal ion binding"/>
    <property type="evidence" value="ECO:0007669"/>
    <property type="project" value="UniProtKB-KW"/>
</dbReference>
<dbReference type="GO" id="GO:0002953">
    <property type="term" value="F:5'-deoxynucleotidase activity"/>
    <property type="evidence" value="ECO:0007669"/>
    <property type="project" value="InterPro"/>
</dbReference>
<reference evidence="4" key="1">
    <citation type="submission" date="2019-08" db="EMBL/GenBank/DDBJ databases">
        <authorList>
            <person name="Kucharzyk K."/>
            <person name="Murdoch R.W."/>
            <person name="Higgins S."/>
            <person name="Loffler F."/>
        </authorList>
    </citation>
    <scope>NUCLEOTIDE SEQUENCE</scope>
</reference>
<gene>
    <name evidence="4" type="ORF">SDC9_170560</name>
</gene>
<organism evidence="4">
    <name type="scientific">bioreactor metagenome</name>
    <dbReference type="NCBI Taxonomy" id="1076179"/>
    <lineage>
        <taxon>unclassified sequences</taxon>
        <taxon>metagenomes</taxon>
        <taxon>ecological metagenomes</taxon>
    </lineage>
</organism>
<dbReference type="GO" id="GO:0005737">
    <property type="term" value="C:cytoplasm"/>
    <property type="evidence" value="ECO:0007669"/>
    <property type="project" value="TreeGrafter"/>
</dbReference>
<dbReference type="Pfam" id="PF13023">
    <property type="entry name" value="HD_3"/>
    <property type="match status" value="1"/>
</dbReference>
<sequence length="130" mass="14751">MCLIHDFGEAITGDIPSFLKTKDHEETEESAVKALLSALPEPQRGELSKLVVEMDALATTEARLYKALDKLEAVIQHNESDICTWLPLEYELQQTYAQENAAEFPYLKELRALMLKDTLKKIEDAKEKQA</sequence>
<evidence type="ECO:0000259" key="3">
    <source>
        <dbReference type="Pfam" id="PF13023"/>
    </source>
</evidence>
<dbReference type="EMBL" id="VSSQ01071599">
    <property type="protein sequence ID" value="MPN23172.1"/>
    <property type="molecule type" value="Genomic_DNA"/>
</dbReference>
<feature type="domain" description="HD" evidence="3">
    <location>
        <begin position="1"/>
        <end position="101"/>
    </location>
</feature>
<dbReference type="Gene3D" id="1.10.3210.10">
    <property type="entry name" value="Hypothetical protein af1432"/>
    <property type="match status" value="1"/>
</dbReference>
<evidence type="ECO:0000313" key="4">
    <source>
        <dbReference type="EMBL" id="MPN23172.1"/>
    </source>
</evidence>
<dbReference type="PANTHER" id="PTHR11845">
    <property type="entry name" value="5'-DEOXYNUCLEOTIDASE HDDC2"/>
    <property type="match status" value="1"/>
</dbReference>
<keyword evidence="2" id="KW-0378">Hydrolase</keyword>
<accession>A0A645GB19</accession>
<name>A0A645GB19_9ZZZZ</name>
<comment type="caution">
    <text evidence="4">The sequence shown here is derived from an EMBL/GenBank/DDBJ whole genome shotgun (WGS) entry which is preliminary data.</text>
</comment>
<dbReference type="InterPro" id="IPR039356">
    <property type="entry name" value="YfbR/HDDC2"/>
</dbReference>
<keyword evidence="1" id="KW-0479">Metal-binding</keyword>
<dbReference type="InterPro" id="IPR006674">
    <property type="entry name" value="HD_domain"/>
</dbReference>
<proteinExistence type="predicted"/>
<evidence type="ECO:0000256" key="1">
    <source>
        <dbReference type="ARBA" id="ARBA00022723"/>
    </source>
</evidence>
<protein>
    <recommendedName>
        <fullName evidence="3">HD domain-containing protein</fullName>
    </recommendedName>
</protein>
<dbReference type="SUPFAM" id="SSF109604">
    <property type="entry name" value="HD-domain/PDEase-like"/>
    <property type="match status" value="1"/>
</dbReference>
<dbReference type="PANTHER" id="PTHR11845:SF13">
    <property type="entry name" value="5'-DEOXYNUCLEOTIDASE HDDC2"/>
    <property type="match status" value="1"/>
</dbReference>